<evidence type="ECO:0000256" key="1">
    <source>
        <dbReference type="SAM" id="MobiDB-lite"/>
    </source>
</evidence>
<reference evidence="3 4" key="1">
    <citation type="submission" date="2024-03" db="EMBL/GenBank/DDBJ databases">
        <title>Aureococcus anophagefferens CCMP1851 and Kratosvirus quantuckense: Draft genome of a second virus-susceptible host strain in the model system.</title>
        <authorList>
            <person name="Chase E."/>
            <person name="Truchon A.R."/>
            <person name="Schepens W."/>
            <person name="Wilhelm S.W."/>
        </authorList>
    </citation>
    <scope>NUCLEOTIDE SEQUENCE [LARGE SCALE GENOMIC DNA]</scope>
    <source>
        <strain evidence="3 4">CCMP1851</strain>
    </source>
</reference>
<dbReference type="SUPFAM" id="SSF159501">
    <property type="entry name" value="EreA/ChaN-like"/>
    <property type="match status" value="1"/>
</dbReference>
<proteinExistence type="predicted"/>
<evidence type="ECO:0000313" key="4">
    <source>
        <dbReference type="Proteomes" id="UP001363151"/>
    </source>
</evidence>
<keyword evidence="4" id="KW-1185">Reference proteome</keyword>
<dbReference type="Proteomes" id="UP001363151">
    <property type="component" value="Unassembled WGS sequence"/>
</dbReference>
<dbReference type="Pfam" id="PF04187">
    <property type="entry name" value="Cofac_haem_bdg"/>
    <property type="match status" value="1"/>
</dbReference>
<protein>
    <submittedName>
        <fullName evidence="3">Mitochondrial carrier protein</fullName>
    </submittedName>
</protein>
<dbReference type="CDD" id="cd14727">
    <property type="entry name" value="ChanN-like"/>
    <property type="match status" value="1"/>
</dbReference>
<sequence length="444" mass="46209">MLRFVLLVTAATSLELGRRDALRCLAASCATPAAVAGAAPIDAAPLNAWESYAVLGDSASFNPSARAVAPRTLVAQLARRRAVFLGEHHDAVADHALQAQLVAALRAAEPSRPLAVGFEAVQQRFQPALDAYGAGKLSERRLAAATEWEQRWSWPFEAYAPVFRAAKAAKADLLALNVDGEDAAKVSAAGLAGLDRAARGRYLPDPQGFAAFAKTVAFKSYVGYAIRPSYALHVELGILPATTTSECVGNDASCTTSFKNFLANRVLWDEAMASVMETWLASKPGGLAVGVVGADHVKFGCGAANRLARRLPGAARVDDVATVLLNPRPSDTRGDETGGVERGGAPLPRRGGRVDYDSLAGSRDVARGGDGLVNFAEYTLQLRFAPVPAVDDWVGNEVDRGKGPELIADAAAAAQARPGSAVLPVADYLVVGGGGGGRAGGRTS</sequence>
<evidence type="ECO:0000313" key="3">
    <source>
        <dbReference type="EMBL" id="KAK7250031.1"/>
    </source>
</evidence>
<name>A0ABR1G9K7_AURAN</name>
<dbReference type="Gene3D" id="3.40.50.11550">
    <property type="match status" value="1"/>
</dbReference>
<comment type="caution">
    <text evidence="3">The sequence shown here is derived from an EMBL/GenBank/DDBJ whole genome shotgun (WGS) entry which is preliminary data.</text>
</comment>
<feature type="domain" description="Haem-binding uptake Tiki superfamily ChaN" evidence="2">
    <location>
        <begin position="73"/>
        <end position="307"/>
    </location>
</feature>
<feature type="region of interest" description="Disordered" evidence="1">
    <location>
        <begin position="326"/>
        <end position="353"/>
    </location>
</feature>
<dbReference type="InterPro" id="IPR007314">
    <property type="entry name" value="Cofac_haem-bd_dom"/>
</dbReference>
<gene>
    <name evidence="3" type="ORF">SO694_00006041</name>
</gene>
<accession>A0ABR1G9K7</accession>
<evidence type="ECO:0000259" key="2">
    <source>
        <dbReference type="Pfam" id="PF04187"/>
    </source>
</evidence>
<organism evidence="3 4">
    <name type="scientific">Aureococcus anophagefferens</name>
    <name type="common">Harmful bloom alga</name>
    <dbReference type="NCBI Taxonomy" id="44056"/>
    <lineage>
        <taxon>Eukaryota</taxon>
        <taxon>Sar</taxon>
        <taxon>Stramenopiles</taxon>
        <taxon>Ochrophyta</taxon>
        <taxon>Pelagophyceae</taxon>
        <taxon>Pelagomonadales</taxon>
        <taxon>Pelagomonadaceae</taxon>
        <taxon>Aureococcus</taxon>
    </lineage>
</organism>
<dbReference type="EMBL" id="JBBJCI010000038">
    <property type="protein sequence ID" value="KAK7250031.1"/>
    <property type="molecule type" value="Genomic_DNA"/>
</dbReference>